<feature type="domain" description="DUF4426" evidence="1">
    <location>
        <begin position="25"/>
        <end position="142"/>
    </location>
</feature>
<accession>A0A5B8RIB6</accession>
<gene>
    <name evidence="2" type="ORF">KBTEX_03762</name>
</gene>
<dbReference type="Pfam" id="PF14467">
    <property type="entry name" value="DUF4426"/>
    <property type="match status" value="1"/>
</dbReference>
<evidence type="ECO:0000313" key="2">
    <source>
        <dbReference type="EMBL" id="QEA07412.1"/>
    </source>
</evidence>
<proteinExistence type="predicted"/>
<dbReference type="AlphaFoldDB" id="A0A5B8RIB6"/>
<protein>
    <recommendedName>
        <fullName evidence="1">DUF4426 domain-containing protein</fullName>
    </recommendedName>
</protein>
<dbReference type="InterPro" id="IPR025218">
    <property type="entry name" value="DUF4426"/>
</dbReference>
<evidence type="ECO:0000259" key="1">
    <source>
        <dbReference type="Pfam" id="PF14467"/>
    </source>
</evidence>
<organism evidence="2">
    <name type="scientific">uncultured organism</name>
    <dbReference type="NCBI Taxonomy" id="155900"/>
    <lineage>
        <taxon>unclassified sequences</taxon>
        <taxon>environmental samples</taxon>
    </lineage>
</organism>
<dbReference type="EMBL" id="MN079245">
    <property type="protein sequence ID" value="QEA07412.1"/>
    <property type="molecule type" value="Genomic_DNA"/>
</dbReference>
<sequence>MKLLRPILAAALALTCATAQAQRSERFGDYEIHYNAIPTAMLAPEVARAYDVARSRGRALVTVTVLRDGRSVPARMTGNAINDAGQPQGLSLREVREGEGIYYIATARIDPPDRLRVELEVRPRDTTDASYTLSFEQSFFPEE</sequence>
<dbReference type="Gene3D" id="2.60.40.3340">
    <property type="entry name" value="Domain of unknown function DUF4426"/>
    <property type="match status" value="1"/>
</dbReference>
<reference evidence="2" key="1">
    <citation type="submission" date="2019-06" db="EMBL/GenBank/DDBJ databases">
        <authorList>
            <person name="Murdoch R.W."/>
            <person name="Fathepure B."/>
        </authorList>
    </citation>
    <scope>NUCLEOTIDE SEQUENCE</scope>
</reference>
<name>A0A5B8RIB6_9ZZZZ</name>